<dbReference type="Proteomes" id="UP000202440">
    <property type="component" value="Chromosome"/>
</dbReference>
<feature type="domain" description="Porin" evidence="12">
    <location>
        <begin position="12"/>
        <end position="228"/>
    </location>
</feature>
<evidence type="ECO:0000256" key="11">
    <source>
        <dbReference type="SAM" id="SignalP"/>
    </source>
</evidence>
<keyword evidence="3" id="KW-0813">Transport</keyword>
<dbReference type="InterPro" id="IPR033900">
    <property type="entry name" value="Gram_neg_porin_domain"/>
</dbReference>
<feature type="signal peptide" evidence="11">
    <location>
        <begin position="1"/>
        <end position="21"/>
    </location>
</feature>
<organism evidence="13 14">
    <name type="scientific">Bacterioplanes sanyensis</name>
    <dbReference type="NCBI Taxonomy" id="1249553"/>
    <lineage>
        <taxon>Bacteria</taxon>
        <taxon>Pseudomonadati</taxon>
        <taxon>Pseudomonadota</taxon>
        <taxon>Gammaproteobacteria</taxon>
        <taxon>Oceanospirillales</taxon>
        <taxon>Oceanospirillaceae</taxon>
        <taxon>Bacterioplanes</taxon>
    </lineage>
</organism>
<dbReference type="AlphaFoldDB" id="A0A222FJM0"/>
<evidence type="ECO:0000259" key="12">
    <source>
        <dbReference type="Pfam" id="PF13609"/>
    </source>
</evidence>
<evidence type="ECO:0000256" key="2">
    <source>
        <dbReference type="ARBA" id="ARBA00011233"/>
    </source>
</evidence>
<evidence type="ECO:0000256" key="4">
    <source>
        <dbReference type="ARBA" id="ARBA00022452"/>
    </source>
</evidence>
<keyword evidence="7" id="KW-0406">Ion transport</keyword>
<dbReference type="Gene3D" id="2.40.160.10">
    <property type="entry name" value="Porin"/>
    <property type="match status" value="1"/>
</dbReference>
<dbReference type="EMBL" id="CP022530">
    <property type="protein sequence ID" value="ASP39247.1"/>
    <property type="molecule type" value="Genomic_DNA"/>
</dbReference>
<dbReference type="Pfam" id="PF13609">
    <property type="entry name" value="Porin_4"/>
    <property type="match status" value="1"/>
</dbReference>
<evidence type="ECO:0000313" key="13">
    <source>
        <dbReference type="EMBL" id="ASP39247.1"/>
    </source>
</evidence>
<dbReference type="GO" id="GO:0009279">
    <property type="term" value="C:cell outer membrane"/>
    <property type="evidence" value="ECO:0007669"/>
    <property type="project" value="UniProtKB-SubCell"/>
</dbReference>
<keyword evidence="5" id="KW-0812">Transmembrane</keyword>
<evidence type="ECO:0000256" key="6">
    <source>
        <dbReference type="ARBA" id="ARBA00022729"/>
    </source>
</evidence>
<keyword evidence="14" id="KW-1185">Reference proteome</keyword>
<dbReference type="InterPro" id="IPR050298">
    <property type="entry name" value="Gram-neg_bact_OMP"/>
</dbReference>
<dbReference type="SUPFAM" id="SSF56935">
    <property type="entry name" value="Porins"/>
    <property type="match status" value="1"/>
</dbReference>
<evidence type="ECO:0000256" key="5">
    <source>
        <dbReference type="ARBA" id="ARBA00022692"/>
    </source>
</evidence>
<feature type="chain" id="PRO_5013007965" description="Porin domain-containing protein" evidence="11">
    <location>
        <begin position="22"/>
        <end position="344"/>
    </location>
</feature>
<keyword evidence="10" id="KW-0998">Cell outer membrane</keyword>
<evidence type="ECO:0000256" key="3">
    <source>
        <dbReference type="ARBA" id="ARBA00022448"/>
    </source>
</evidence>
<keyword evidence="9" id="KW-0472">Membrane</keyword>
<dbReference type="KEGG" id="bsan:CHH28_11420"/>
<sequence>MKHLASCLMLSCAASSSLASATLPVQAEAYGSVRLGFDVIDAGTQDDGGNGRDFLSRVGVKATLPLQPGLTASGLLEYGTRAENGVDFKQNDAPGLRQAYIGLKGNWGEVRIGSQTMVWHSFVRGAYFSDANDTLRQGTIRDDDLLQYFYRRQSFRFGAALQAEGQDGDSIDQYQLAAEYSQPQWKAQLAWAKDQRGEYTGKLWGARVWLMPSDNWTLSAYRHQADRDYDFYTGSTTGNVRLRDASIEGSVNGVPGCSNEERSSTGVYLSYRSGIHQWHGRYALDECDVAGEVNSKKAEYVAHLHPQARLWLAYEVLDNDATRRPATSSGDSMSEIQLGLRLDF</sequence>
<name>A0A222FJM0_9GAMM</name>
<proteinExistence type="predicted"/>
<gene>
    <name evidence="13" type="ORF">CHH28_11420</name>
</gene>
<protein>
    <recommendedName>
        <fullName evidence="12">Porin domain-containing protein</fullName>
    </recommendedName>
</protein>
<keyword evidence="6 11" id="KW-0732">Signal</keyword>
<keyword evidence="8" id="KW-0626">Porin</keyword>
<comment type="subunit">
    <text evidence="2">Homotrimer.</text>
</comment>
<dbReference type="OrthoDB" id="8957883at2"/>
<dbReference type="GO" id="GO:0046930">
    <property type="term" value="C:pore complex"/>
    <property type="evidence" value="ECO:0007669"/>
    <property type="project" value="UniProtKB-KW"/>
</dbReference>
<evidence type="ECO:0000256" key="8">
    <source>
        <dbReference type="ARBA" id="ARBA00023114"/>
    </source>
</evidence>
<dbReference type="InterPro" id="IPR023614">
    <property type="entry name" value="Porin_dom_sf"/>
</dbReference>
<keyword evidence="4" id="KW-1134">Transmembrane beta strand</keyword>
<evidence type="ECO:0000256" key="7">
    <source>
        <dbReference type="ARBA" id="ARBA00023065"/>
    </source>
</evidence>
<dbReference type="PANTHER" id="PTHR34501">
    <property type="entry name" value="PROTEIN YDDL-RELATED"/>
    <property type="match status" value="1"/>
</dbReference>
<comment type="subcellular location">
    <subcellularLocation>
        <location evidence="1">Cell outer membrane</location>
        <topology evidence="1">Multi-pass membrane protein</topology>
    </subcellularLocation>
</comment>
<dbReference type="RefSeq" id="WP_094060427.1">
    <property type="nucleotide sequence ID" value="NZ_CP022530.1"/>
</dbReference>
<dbReference type="GO" id="GO:0006811">
    <property type="term" value="P:monoatomic ion transport"/>
    <property type="evidence" value="ECO:0007669"/>
    <property type="project" value="UniProtKB-KW"/>
</dbReference>
<reference evidence="13 14" key="1">
    <citation type="submission" date="2017-07" db="EMBL/GenBank/DDBJ databases">
        <title>Annotated genome sequence of Bacterioplanes sanyensis isolated from Red Sea.</title>
        <authorList>
            <person name="Rehman Z.U."/>
        </authorList>
    </citation>
    <scope>NUCLEOTIDE SEQUENCE [LARGE SCALE GENOMIC DNA]</scope>
    <source>
        <strain evidence="13 14">NV9</strain>
    </source>
</reference>
<evidence type="ECO:0000256" key="1">
    <source>
        <dbReference type="ARBA" id="ARBA00004571"/>
    </source>
</evidence>
<evidence type="ECO:0000256" key="9">
    <source>
        <dbReference type="ARBA" id="ARBA00023136"/>
    </source>
</evidence>
<evidence type="ECO:0000256" key="10">
    <source>
        <dbReference type="ARBA" id="ARBA00023237"/>
    </source>
</evidence>
<accession>A0A222FJM0</accession>
<dbReference type="GO" id="GO:0015288">
    <property type="term" value="F:porin activity"/>
    <property type="evidence" value="ECO:0007669"/>
    <property type="project" value="UniProtKB-KW"/>
</dbReference>
<dbReference type="PANTHER" id="PTHR34501:SF9">
    <property type="entry name" value="MAJOR OUTER MEMBRANE PROTEIN P.IA"/>
    <property type="match status" value="1"/>
</dbReference>
<evidence type="ECO:0000313" key="14">
    <source>
        <dbReference type="Proteomes" id="UP000202440"/>
    </source>
</evidence>